<dbReference type="EMBL" id="QJSQ01000014">
    <property type="protein sequence ID" value="PYE21490.1"/>
    <property type="molecule type" value="Genomic_DNA"/>
</dbReference>
<dbReference type="Gene3D" id="3.40.30.120">
    <property type="match status" value="1"/>
</dbReference>
<keyword evidence="2 6" id="KW-0058">Aromatic hydrocarbons catabolism</keyword>
<dbReference type="RefSeq" id="WP_110855817.1">
    <property type="nucleotide sequence ID" value="NZ_QJSQ01000014.1"/>
</dbReference>
<dbReference type="GO" id="GO:0071949">
    <property type="term" value="F:FAD binding"/>
    <property type="evidence" value="ECO:0007669"/>
    <property type="project" value="InterPro"/>
</dbReference>
<dbReference type="AlphaFoldDB" id="A0A2V4TZU8"/>
<dbReference type="NCBIfam" id="NF004831">
    <property type="entry name" value="PRK06183.1-5"/>
    <property type="match status" value="1"/>
</dbReference>
<dbReference type="PANTHER" id="PTHR43476:SF3">
    <property type="entry name" value="FAD-BINDING MONOOXYGENASE"/>
    <property type="match status" value="1"/>
</dbReference>
<evidence type="ECO:0000256" key="6">
    <source>
        <dbReference type="HAMAP-Rule" id="MF_01652"/>
    </source>
</evidence>
<sequence length="542" mass="60349">MKTNNPYRTSVAIVGAGPNGVAMANLLGLYGVNAVIIEKAPQIVEFPRAVGIDDEALRLFQTAGLADELSRDIIQNVPLRMFKANGECFADIRPTMREFGWWRRNIFMQQLAEKTLREGLARYPHVALRTSEEVVGLEQDAGGVTLQVRRADGQQYTLEADYVVAADGGRSPMREILGIKLAGATHPIKWVVVDVKNADLEQPCTALNCDPRRPNVCIYLPFNYRRWEFLVFPHEDEEEIARPESIRRLIAPYISNVDQIDIVRARTYTHHSRVAERFVVGRVALIGDAAHLTPPWIGQGLNAGLRDVGNLAWKLAGIVKGTLQASVLQTYESERRDHAKAMIDLADTFGAMLMPTNRFVAFLRDRFFSLVRFAPGLRDYVLQMRFKPMPSYTGGVVVAGHSRSIGRMIVQPDVETADGVRCKLDDVLGPWFSIVGWRCDPQACMSAEDRAYWGALGVKFVQVNRSRSGACRAQRVASAHGSECVEDVDNVMADWFERNPGPLVLVRPDRYVAAQTDAAGAKNMTAAFHAFAPQQQEDVHVC</sequence>
<comment type="similarity">
    <text evidence="6">Belongs to the PheA/TfdB FAD monooxygenase family.</text>
</comment>
<organism evidence="8 9">
    <name type="scientific">Paraburkholderia silvatlantica</name>
    <dbReference type="NCBI Taxonomy" id="321895"/>
    <lineage>
        <taxon>Bacteria</taxon>
        <taxon>Pseudomonadati</taxon>
        <taxon>Pseudomonadota</taxon>
        <taxon>Betaproteobacteria</taxon>
        <taxon>Burkholderiales</taxon>
        <taxon>Burkholderiaceae</taxon>
        <taxon>Paraburkholderia</taxon>
    </lineage>
</organism>
<dbReference type="EC" id="1.14.13.127" evidence="6"/>
<dbReference type="GO" id="GO:0008688">
    <property type="term" value="F:3-(3-hydroxyphenyl)propionate hydroxylase activity"/>
    <property type="evidence" value="ECO:0007669"/>
    <property type="project" value="UniProtKB-UniRule"/>
</dbReference>
<dbReference type="Proteomes" id="UP000247772">
    <property type="component" value="Unassembled WGS sequence"/>
</dbReference>
<comment type="caution">
    <text evidence="8">The sequence shown here is derived from an EMBL/GenBank/DDBJ whole genome shotgun (WGS) entry which is preliminary data.</text>
</comment>
<protein>
    <recommendedName>
        <fullName evidence="6">3-(3-hydroxy-phenyl)propionate/3-hydroxycinnamic acid hydroxylase</fullName>
        <shortName evidence="6">3-HCI hydroxylase</shortName>
        <shortName evidence="6">3-HPP hydroxylase</shortName>
        <ecNumber evidence="6">1.14.13.127</ecNumber>
    </recommendedName>
</protein>
<dbReference type="GO" id="GO:0019380">
    <property type="term" value="P:3-phenylpropionate catabolic process"/>
    <property type="evidence" value="ECO:0007669"/>
    <property type="project" value="UniProtKB-UniPathway"/>
</dbReference>
<evidence type="ECO:0000259" key="7">
    <source>
        <dbReference type="Pfam" id="PF01494"/>
    </source>
</evidence>
<dbReference type="Gene3D" id="3.30.70.2450">
    <property type="match status" value="1"/>
</dbReference>
<proteinExistence type="inferred from homology"/>
<keyword evidence="5 6" id="KW-0520">NAD</keyword>
<dbReference type="InterPro" id="IPR023786">
    <property type="entry name" value="3-HPP/3HCI_hydroxylase"/>
</dbReference>
<comment type="catalytic activity">
    <reaction evidence="6">
        <text>3-(3-hydroxyphenyl)propanoate + NADH + O2 + H(+) = 3-(2,3-dihydroxyphenyl)propanoate + NAD(+) + H2O</text>
        <dbReference type="Rhea" id="RHEA:24785"/>
        <dbReference type="ChEBI" id="CHEBI:15377"/>
        <dbReference type="ChEBI" id="CHEBI:15378"/>
        <dbReference type="ChEBI" id="CHEBI:15379"/>
        <dbReference type="ChEBI" id="CHEBI:46951"/>
        <dbReference type="ChEBI" id="CHEBI:57277"/>
        <dbReference type="ChEBI" id="CHEBI:57540"/>
        <dbReference type="ChEBI" id="CHEBI:57945"/>
        <dbReference type="EC" id="1.14.13.127"/>
    </reaction>
</comment>
<dbReference type="NCBIfam" id="NF004829">
    <property type="entry name" value="PRK06183.1-3"/>
    <property type="match status" value="1"/>
</dbReference>
<comment type="catalytic activity">
    <reaction evidence="6">
        <text>(2E)-3-(3-hydroxyphenyl)prop-2-enoate + NADH + O2 + H(+) = (2E)-3-(2,3-dihydroxyphenyl)prop-2-enoate + NAD(+) + H2O</text>
        <dbReference type="Rhea" id="RHEA:27846"/>
        <dbReference type="ChEBI" id="CHEBI:15377"/>
        <dbReference type="ChEBI" id="CHEBI:15378"/>
        <dbReference type="ChEBI" id="CHEBI:15379"/>
        <dbReference type="ChEBI" id="CHEBI:47928"/>
        <dbReference type="ChEBI" id="CHEBI:57540"/>
        <dbReference type="ChEBI" id="CHEBI:57945"/>
        <dbReference type="ChEBI" id="CHEBI:58642"/>
        <dbReference type="EC" id="1.14.13.127"/>
    </reaction>
</comment>
<feature type="domain" description="FAD-binding" evidence="7">
    <location>
        <begin position="8"/>
        <end position="345"/>
    </location>
</feature>
<dbReference type="HAMAP" id="MF_01652">
    <property type="entry name" value="MhpA"/>
    <property type="match status" value="1"/>
</dbReference>
<dbReference type="Gene3D" id="3.50.50.60">
    <property type="entry name" value="FAD/NAD(P)-binding domain"/>
    <property type="match status" value="1"/>
</dbReference>
<dbReference type="InterPro" id="IPR050631">
    <property type="entry name" value="PheA/TfdB_FAD_monoxygenase"/>
</dbReference>
<feature type="binding site" evidence="6">
    <location>
        <begin position="10"/>
        <end position="39"/>
    </location>
    <ligand>
        <name>FAD</name>
        <dbReference type="ChEBI" id="CHEBI:57692"/>
    </ligand>
</feature>
<keyword evidence="3 6" id="KW-0274">FAD</keyword>
<comment type="cofactor">
    <cofactor evidence="6">
        <name>FAD</name>
        <dbReference type="ChEBI" id="CHEBI:57692"/>
    </cofactor>
</comment>
<keyword evidence="4 6" id="KW-0560">Oxidoreductase</keyword>
<evidence type="ECO:0000256" key="1">
    <source>
        <dbReference type="ARBA" id="ARBA00022630"/>
    </source>
</evidence>
<gene>
    <name evidence="6" type="primary">mhpA</name>
    <name evidence="8" type="ORF">C7410_114131</name>
</gene>
<keyword evidence="1 6" id="KW-0285">Flavoprotein</keyword>
<evidence type="ECO:0000256" key="3">
    <source>
        <dbReference type="ARBA" id="ARBA00022827"/>
    </source>
</evidence>
<evidence type="ECO:0000313" key="8">
    <source>
        <dbReference type="EMBL" id="PYE21490.1"/>
    </source>
</evidence>
<name>A0A2V4TZU8_9BURK</name>
<evidence type="ECO:0000313" key="9">
    <source>
        <dbReference type="Proteomes" id="UP000247772"/>
    </source>
</evidence>
<evidence type="ECO:0000256" key="2">
    <source>
        <dbReference type="ARBA" id="ARBA00022797"/>
    </source>
</evidence>
<comment type="pathway">
    <text evidence="6">Aromatic compound metabolism; 3-phenylpropanoate degradation.</text>
</comment>
<dbReference type="UniPathway" id="UPA00714"/>
<reference evidence="8 9" key="1">
    <citation type="submission" date="2018-06" db="EMBL/GenBank/DDBJ databases">
        <title>Genomic Encyclopedia of Type Strains, Phase IV (KMG-V): Genome sequencing to study the core and pangenomes of soil and plant-associated prokaryotes.</title>
        <authorList>
            <person name="Whitman W."/>
        </authorList>
    </citation>
    <scope>NUCLEOTIDE SEQUENCE [LARGE SCALE GENOMIC DNA]</scope>
    <source>
        <strain evidence="8 9">SRCL-318</strain>
    </source>
</reference>
<dbReference type="PANTHER" id="PTHR43476">
    <property type="entry name" value="3-(3-HYDROXY-PHENYL)PROPIONATE/3-HYDROXYCINNAMIC ACID HYDROXYLASE"/>
    <property type="match status" value="1"/>
</dbReference>
<dbReference type="GO" id="GO:0019622">
    <property type="term" value="P:3-(3-hydroxy)phenylpropionate catabolic process"/>
    <property type="evidence" value="ECO:0007669"/>
    <property type="project" value="UniProtKB-UniRule"/>
</dbReference>
<evidence type="ECO:0000256" key="4">
    <source>
        <dbReference type="ARBA" id="ARBA00023002"/>
    </source>
</evidence>
<dbReference type="InterPro" id="IPR036188">
    <property type="entry name" value="FAD/NAD-bd_sf"/>
</dbReference>
<dbReference type="InterPro" id="IPR002938">
    <property type="entry name" value="FAD-bd"/>
</dbReference>
<dbReference type="Pfam" id="PF01494">
    <property type="entry name" value="FAD_binding_3"/>
    <property type="match status" value="1"/>
</dbReference>
<accession>A0A2V4TZU8</accession>
<dbReference type="SUPFAM" id="SSF51905">
    <property type="entry name" value="FAD/NAD(P)-binding domain"/>
    <property type="match status" value="1"/>
</dbReference>
<evidence type="ECO:0000256" key="5">
    <source>
        <dbReference type="ARBA" id="ARBA00023027"/>
    </source>
</evidence>
<comment type="function">
    <text evidence="6">Catalyzes the insertion of one atom of molecular oxygen into position 2 of the phenyl ring of 3-(3-hydroxyphenyl)propionate (3-HPP) and hydroxycinnamic acid (3HCI).</text>
</comment>
<dbReference type="PRINTS" id="PR00420">
    <property type="entry name" value="RNGMNOXGNASE"/>
</dbReference>
<dbReference type="OrthoDB" id="3443359at2"/>
<feature type="binding site" evidence="6">
    <location>
        <begin position="278"/>
        <end position="288"/>
    </location>
    <ligand>
        <name>FAD</name>
        <dbReference type="ChEBI" id="CHEBI:57692"/>
    </ligand>
</feature>